<name>A0ACA9RAV7_9GLOM</name>
<sequence length="41" mass="4645">MTSPLTTSCYTTQDRYDSFQEVPNKNLSGLRRFQLSESEGG</sequence>
<organism evidence="1 2">
    <name type="scientific">Cetraspora pellucida</name>
    <dbReference type="NCBI Taxonomy" id="1433469"/>
    <lineage>
        <taxon>Eukaryota</taxon>
        <taxon>Fungi</taxon>
        <taxon>Fungi incertae sedis</taxon>
        <taxon>Mucoromycota</taxon>
        <taxon>Glomeromycotina</taxon>
        <taxon>Glomeromycetes</taxon>
        <taxon>Diversisporales</taxon>
        <taxon>Gigasporaceae</taxon>
        <taxon>Cetraspora</taxon>
    </lineage>
</organism>
<evidence type="ECO:0000313" key="2">
    <source>
        <dbReference type="Proteomes" id="UP000789366"/>
    </source>
</evidence>
<proteinExistence type="predicted"/>
<accession>A0ACA9RAV7</accession>
<dbReference type="Proteomes" id="UP000789366">
    <property type="component" value="Unassembled WGS sequence"/>
</dbReference>
<feature type="non-terminal residue" evidence="1">
    <location>
        <position position="41"/>
    </location>
</feature>
<gene>
    <name evidence="1" type="ORF">SPELUC_LOCUS16705</name>
</gene>
<reference evidence="1" key="1">
    <citation type="submission" date="2021-06" db="EMBL/GenBank/DDBJ databases">
        <authorList>
            <person name="Kallberg Y."/>
            <person name="Tangrot J."/>
            <person name="Rosling A."/>
        </authorList>
    </citation>
    <scope>NUCLEOTIDE SEQUENCE</scope>
    <source>
        <strain evidence="1">28 12/20/2015</strain>
    </source>
</reference>
<evidence type="ECO:0000313" key="1">
    <source>
        <dbReference type="EMBL" id="CAG8784951.1"/>
    </source>
</evidence>
<keyword evidence="2" id="KW-1185">Reference proteome</keyword>
<protein>
    <submittedName>
        <fullName evidence="1">1568_t:CDS:1</fullName>
    </submittedName>
</protein>
<comment type="caution">
    <text evidence="1">The sequence shown here is derived from an EMBL/GenBank/DDBJ whole genome shotgun (WGS) entry which is preliminary data.</text>
</comment>
<dbReference type="EMBL" id="CAJVPW010063639">
    <property type="protein sequence ID" value="CAG8784951.1"/>
    <property type="molecule type" value="Genomic_DNA"/>
</dbReference>